<feature type="non-terminal residue" evidence="1">
    <location>
        <position position="1"/>
    </location>
</feature>
<comment type="caution">
    <text evidence="1">The sequence shown here is derived from an EMBL/GenBank/DDBJ whole genome shotgun (WGS) entry which is preliminary data.</text>
</comment>
<dbReference type="Proteomes" id="UP000805704">
    <property type="component" value="Chromosome 2"/>
</dbReference>
<protein>
    <submittedName>
        <fullName evidence="1">Uncharacterized protein</fullName>
    </submittedName>
</protein>
<feature type="non-terminal residue" evidence="1">
    <location>
        <position position="151"/>
    </location>
</feature>
<accession>A0ACB7F0F5</accession>
<keyword evidence="2" id="KW-1185">Reference proteome</keyword>
<evidence type="ECO:0000313" key="2">
    <source>
        <dbReference type="Proteomes" id="UP000805704"/>
    </source>
</evidence>
<organism evidence="1 2">
    <name type="scientific">Nibea albiflora</name>
    <name type="common">Yellow drum</name>
    <name type="synonym">Corvina albiflora</name>
    <dbReference type="NCBI Taxonomy" id="240163"/>
    <lineage>
        <taxon>Eukaryota</taxon>
        <taxon>Metazoa</taxon>
        <taxon>Chordata</taxon>
        <taxon>Craniata</taxon>
        <taxon>Vertebrata</taxon>
        <taxon>Euteleostomi</taxon>
        <taxon>Actinopterygii</taxon>
        <taxon>Neopterygii</taxon>
        <taxon>Teleostei</taxon>
        <taxon>Neoteleostei</taxon>
        <taxon>Acanthomorphata</taxon>
        <taxon>Eupercaria</taxon>
        <taxon>Sciaenidae</taxon>
        <taxon>Nibea</taxon>
    </lineage>
</organism>
<reference evidence="1" key="1">
    <citation type="submission" date="2020-04" db="EMBL/GenBank/DDBJ databases">
        <title>A chromosome-scale assembly and high-density genetic map of the yellow drum (Nibea albiflora) genome.</title>
        <authorList>
            <person name="Xu D."/>
            <person name="Zhang W."/>
            <person name="Chen R."/>
            <person name="Tan P."/>
            <person name="Wang L."/>
            <person name="Song H."/>
            <person name="Tian L."/>
            <person name="Zhu Q."/>
            <person name="Wang B."/>
        </authorList>
    </citation>
    <scope>NUCLEOTIDE SEQUENCE</scope>
    <source>
        <strain evidence="1">ZJHYS-2018</strain>
    </source>
</reference>
<proteinExistence type="predicted"/>
<name>A0ACB7F0F5_NIBAL</name>
<gene>
    <name evidence="1" type="ORF">GBF38_016619</name>
</gene>
<dbReference type="EMBL" id="CM024790">
    <property type="protein sequence ID" value="KAG8007958.1"/>
    <property type="molecule type" value="Genomic_DNA"/>
</dbReference>
<evidence type="ECO:0000313" key="1">
    <source>
        <dbReference type="EMBL" id="KAG8007958.1"/>
    </source>
</evidence>
<sequence length="151" mass="17798">AEEKQKECQQTAALDVQEVEATEEEVGLISSSMLLNFVSDFSCSEKKNTSVVVRVIHHCKKAAEWVQDNKNLFAARVEMPRILHMNSTQSEEAAQQMTKLFETVHLNEEEMELILEPFKFVFYKIEDMWLFCEKIMDQRKYLAYCEYREDK</sequence>